<keyword evidence="1" id="KW-1133">Transmembrane helix</keyword>
<keyword evidence="1" id="KW-0472">Membrane</keyword>
<dbReference type="InterPro" id="IPR021552">
    <property type="entry name" value="ArsP_2"/>
</dbReference>
<dbReference type="RefSeq" id="WP_128519662.1">
    <property type="nucleotide sequence ID" value="NZ_RJQC01000001.1"/>
</dbReference>
<sequence>MEFLIDILIDCVHDTWAMLPLLFITYCIIEVFERKQTSASDEKIFFDLQRFGPLIGALVGLIPQCGFSVLAAMLFVQRNITLGTLVAVMIATSDEAIPILLSNPELYSTLGFVLIGKFVTGIVVGYLVDFLLRNHQHIIRFEEMEEEDSEEYDAYDDDQSSAAVNGCNCCYPNYPLPLSALLRSLRIFVFLFVTSFIIGLLMEWLGPQTIKNLLLDHSIFQPILSACIGFIPNCAATVVLAQLYAAGTLSLGSLFSGLVTNSGLALLVLIRYGERRKNLARVILILFLTGVVTGIGLTLFI</sequence>
<evidence type="ECO:0000313" key="2">
    <source>
        <dbReference type="EMBL" id="RNM31500.1"/>
    </source>
</evidence>
<dbReference type="Pfam" id="PF11449">
    <property type="entry name" value="ArsP_2"/>
    <property type="match status" value="2"/>
</dbReference>
<feature type="transmembrane region" description="Helical" evidence="1">
    <location>
        <begin position="53"/>
        <end position="76"/>
    </location>
</feature>
<feature type="transmembrane region" description="Helical" evidence="1">
    <location>
        <begin position="82"/>
        <end position="101"/>
    </location>
</feature>
<gene>
    <name evidence="2" type="ORF">EDX97_02790</name>
</gene>
<organism evidence="2 3">
    <name type="scientific">Absicoccus porci</name>
    <dbReference type="NCBI Taxonomy" id="2486576"/>
    <lineage>
        <taxon>Bacteria</taxon>
        <taxon>Bacillati</taxon>
        <taxon>Bacillota</taxon>
        <taxon>Erysipelotrichia</taxon>
        <taxon>Erysipelotrichales</taxon>
        <taxon>Erysipelotrichaceae</taxon>
        <taxon>Absicoccus</taxon>
    </lineage>
</organism>
<dbReference type="EMBL" id="RJQC01000001">
    <property type="protein sequence ID" value="RNM31500.1"/>
    <property type="molecule type" value="Genomic_DNA"/>
</dbReference>
<feature type="transmembrane region" description="Helical" evidence="1">
    <location>
        <begin position="223"/>
        <end position="245"/>
    </location>
</feature>
<comment type="caution">
    <text evidence="2">The sequence shown here is derived from an EMBL/GenBank/DDBJ whole genome shotgun (WGS) entry which is preliminary data.</text>
</comment>
<feature type="transmembrane region" description="Helical" evidence="1">
    <location>
        <begin position="108"/>
        <end position="128"/>
    </location>
</feature>
<dbReference type="NCBIfam" id="NF037962">
    <property type="entry name" value="arsenic_eff"/>
    <property type="match status" value="1"/>
</dbReference>
<dbReference type="AlphaFoldDB" id="A0A3N0I4R6"/>
<evidence type="ECO:0008006" key="4">
    <source>
        <dbReference type="Google" id="ProtNLM"/>
    </source>
</evidence>
<feature type="transmembrane region" description="Helical" evidence="1">
    <location>
        <begin position="184"/>
        <end position="202"/>
    </location>
</feature>
<keyword evidence="3" id="KW-1185">Reference proteome</keyword>
<evidence type="ECO:0000313" key="3">
    <source>
        <dbReference type="Proteomes" id="UP000276568"/>
    </source>
</evidence>
<name>A0A3N0I4R6_9FIRM</name>
<dbReference type="OrthoDB" id="9783550at2"/>
<evidence type="ECO:0000256" key="1">
    <source>
        <dbReference type="SAM" id="Phobius"/>
    </source>
</evidence>
<proteinExistence type="predicted"/>
<feature type="transmembrane region" description="Helical" evidence="1">
    <location>
        <begin position="251"/>
        <end position="270"/>
    </location>
</feature>
<feature type="transmembrane region" description="Helical" evidence="1">
    <location>
        <begin position="15"/>
        <end position="32"/>
    </location>
</feature>
<accession>A0A3N0I4R6</accession>
<reference evidence="2 3" key="1">
    <citation type="submission" date="2018-11" db="EMBL/GenBank/DDBJ databases">
        <title>Clostridium sp. nov., a member of the family Erysipelotrichaceae isolated from pig faeces.</title>
        <authorList>
            <person name="Chang Y.-H."/>
        </authorList>
    </citation>
    <scope>NUCLEOTIDE SEQUENCE [LARGE SCALE GENOMIC DNA]</scope>
    <source>
        <strain evidence="2 3">YH-panp20</strain>
    </source>
</reference>
<dbReference type="Proteomes" id="UP000276568">
    <property type="component" value="Unassembled WGS sequence"/>
</dbReference>
<feature type="transmembrane region" description="Helical" evidence="1">
    <location>
        <begin position="282"/>
        <end position="300"/>
    </location>
</feature>
<keyword evidence="1" id="KW-0812">Transmembrane</keyword>
<protein>
    <recommendedName>
        <fullName evidence="4">Arsenic efflux protein</fullName>
    </recommendedName>
</protein>